<gene>
    <name evidence="1" type="ORF">B0I03_104140</name>
</gene>
<comment type="caution">
    <text evidence="1">The sequence shown here is derived from an EMBL/GenBank/DDBJ whole genome shotgun (WGS) entry which is preliminary data.</text>
</comment>
<sequence>MIVFNRLQQLLIVTVFLKYFFNQKKTNHYLLIANYYLLPLHVQKNKVK</sequence>
<dbReference type="Proteomes" id="UP000249620">
    <property type="component" value="Unassembled WGS sequence"/>
</dbReference>
<evidence type="ECO:0000313" key="2">
    <source>
        <dbReference type="Proteomes" id="UP000249620"/>
    </source>
</evidence>
<proteinExistence type="predicted"/>
<reference evidence="1 2" key="1">
    <citation type="submission" date="2018-06" db="EMBL/GenBank/DDBJ databases">
        <title>Genomic Encyclopedia of Type Strains, Phase III (KMG-III): the genomes of soil and plant-associated and newly described type strains.</title>
        <authorList>
            <person name="Whitman W."/>
        </authorList>
    </citation>
    <scope>NUCLEOTIDE SEQUENCE [LARGE SCALE GENOMIC DNA]</scope>
    <source>
        <strain evidence="1 2">CGMCC 1.12398</strain>
    </source>
</reference>
<name>A0A327YSC7_9FLAO</name>
<evidence type="ECO:0000313" key="1">
    <source>
        <dbReference type="EMBL" id="RAK22615.1"/>
    </source>
</evidence>
<protein>
    <submittedName>
        <fullName evidence="1">Uncharacterized protein</fullName>
    </submittedName>
</protein>
<accession>A0A327YSC7</accession>
<dbReference type="AlphaFoldDB" id="A0A327YSC7"/>
<dbReference type="EMBL" id="QLMI01000004">
    <property type="protein sequence ID" value="RAK22615.1"/>
    <property type="molecule type" value="Genomic_DNA"/>
</dbReference>
<keyword evidence="2" id="KW-1185">Reference proteome</keyword>
<organism evidence="1 2">
    <name type="scientific">Flavobacterium aquaticum</name>
    <dbReference type="NCBI Taxonomy" id="1236486"/>
    <lineage>
        <taxon>Bacteria</taxon>
        <taxon>Pseudomonadati</taxon>
        <taxon>Bacteroidota</taxon>
        <taxon>Flavobacteriia</taxon>
        <taxon>Flavobacteriales</taxon>
        <taxon>Flavobacteriaceae</taxon>
        <taxon>Flavobacterium</taxon>
    </lineage>
</organism>